<dbReference type="SUPFAM" id="SSF52172">
    <property type="entry name" value="CheY-like"/>
    <property type="match status" value="1"/>
</dbReference>
<sequence>MIFMIIDDDKDDRFFFKEALTKMLSSVKCLGANGGIEALELLRKAEQLPHFIFLDLNMPHMDGRECLKQLKSDQKLKNIPVIMYSTSFSEDTIKELYELGASRFLNKPADINQLPAQVLEAIERPKILS</sequence>
<dbReference type="Pfam" id="PF00072">
    <property type="entry name" value="Response_reg"/>
    <property type="match status" value="1"/>
</dbReference>
<reference evidence="4" key="1">
    <citation type="submission" date="2016-10" db="EMBL/GenBank/DDBJ databases">
        <authorList>
            <person name="Varghese N."/>
            <person name="Submissions S."/>
        </authorList>
    </citation>
    <scope>NUCLEOTIDE SEQUENCE [LARGE SCALE GENOMIC DNA]</scope>
    <source>
        <strain evidence="4">DSM 15719</strain>
    </source>
</reference>
<dbReference type="Gene3D" id="3.40.50.2300">
    <property type="match status" value="1"/>
</dbReference>
<dbReference type="InterPro" id="IPR052893">
    <property type="entry name" value="TCS_response_regulator"/>
</dbReference>
<dbReference type="PROSITE" id="PS50110">
    <property type="entry name" value="RESPONSE_REGULATORY"/>
    <property type="match status" value="1"/>
</dbReference>
<organism evidence="3 4">
    <name type="scientific">Flavobacterium frigoris</name>
    <dbReference type="NCBI Taxonomy" id="229204"/>
    <lineage>
        <taxon>Bacteria</taxon>
        <taxon>Pseudomonadati</taxon>
        <taxon>Bacteroidota</taxon>
        <taxon>Flavobacteriia</taxon>
        <taxon>Flavobacteriales</taxon>
        <taxon>Flavobacteriaceae</taxon>
        <taxon>Flavobacterium</taxon>
    </lineage>
</organism>
<dbReference type="PANTHER" id="PTHR44520:SF2">
    <property type="entry name" value="RESPONSE REGULATOR RCP1"/>
    <property type="match status" value="1"/>
</dbReference>
<gene>
    <name evidence="3" type="ORF">SAMN05444355_10679</name>
</gene>
<name>A0A1H9KSX8_FLAFI</name>
<proteinExistence type="predicted"/>
<evidence type="ECO:0000256" key="1">
    <source>
        <dbReference type="PROSITE-ProRule" id="PRU00169"/>
    </source>
</evidence>
<feature type="domain" description="Response regulatory" evidence="2">
    <location>
        <begin position="2"/>
        <end position="122"/>
    </location>
</feature>
<evidence type="ECO:0000259" key="2">
    <source>
        <dbReference type="PROSITE" id="PS50110"/>
    </source>
</evidence>
<feature type="modified residue" description="4-aspartylphosphate" evidence="1">
    <location>
        <position position="55"/>
    </location>
</feature>
<dbReference type="Proteomes" id="UP000183658">
    <property type="component" value="Unassembled WGS sequence"/>
</dbReference>
<keyword evidence="1" id="KW-0597">Phosphoprotein</keyword>
<dbReference type="EMBL" id="FOFZ01000006">
    <property type="protein sequence ID" value="SER01933.1"/>
    <property type="molecule type" value="Genomic_DNA"/>
</dbReference>
<evidence type="ECO:0000313" key="4">
    <source>
        <dbReference type="Proteomes" id="UP000183658"/>
    </source>
</evidence>
<dbReference type="GO" id="GO:0000160">
    <property type="term" value="P:phosphorelay signal transduction system"/>
    <property type="evidence" value="ECO:0007669"/>
    <property type="project" value="InterPro"/>
</dbReference>
<dbReference type="PANTHER" id="PTHR44520">
    <property type="entry name" value="RESPONSE REGULATOR RCP1-RELATED"/>
    <property type="match status" value="1"/>
</dbReference>
<protein>
    <submittedName>
        <fullName evidence="3">Response regulator receiver domain-containing protein</fullName>
    </submittedName>
</protein>
<dbReference type="InterPro" id="IPR011006">
    <property type="entry name" value="CheY-like_superfamily"/>
</dbReference>
<dbReference type="InterPro" id="IPR001789">
    <property type="entry name" value="Sig_transdc_resp-reg_receiver"/>
</dbReference>
<dbReference type="AlphaFoldDB" id="A0A1H9KSX8"/>
<keyword evidence="4" id="KW-1185">Reference proteome</keyword>
<dbReference type="SMART" id="SM00448">
    <property type="entry name" value="REC"/>
    <property type="match status" value="1"/>
</dbReference>
<accession>A0A1H9KSX8</accession>
<evidence type="ECO:0000313" key="3">
    <source>
        <dbReference type="EMBL" id="SER01933.1"/>
    </source>
</evidence>